<dbReference type="Proteomes" id="UP000314294">
    <property type="component" value="Unassembled WGS sequence"/>
</dbReference>
<evidence type="ECO:0000256" key="1">
    <source>
        <dbReference type="SAM" id="MobiDB-lite"/>
    </source>
</evidence>
<comment type="caution">
    <text evidence="2">The sequence shown here is derived from an EMBL/GenBank/DDBJ whole genome shotgun (WGS) entry which is preliminary data.</text>
</comment>
<name>A0A4Z2FM94_9TELE</name>
<evidence type="ECO:0000313" key="3">
    <source>
        <dbReference type="Proteomes" id="UP000314294"/>
    </source>
</evidence>
<feature type="region of interest" description="Disordered" evidence="1">
    <location>
        <begin position="57"/>
        <end position="119"/>
    </location>
</feature>
<sequence>MQPSPRRPDNHRHQRPLAVRRGQRWRGDAGAMPEVTWKHLCRQTEIPARPDCPVFFRPSPPAFHNQPVQPPRTKTRKPLPTMDNGASEFSKPLSSIRGGDNTPYHAGRRRTLEPKPHNYKYTGSYRKDFMQYREPSAAPAYRDCDAPEQHQYVWSVPYAHHTNRVAERAVRAAKEWIIKNAPRDWDEPLKLTQLNQFLQEPKLRDPKPETGNLKTQSECQDEDLFRSRSVPITHQETLIKIEREGLGVGPVPGEDDPSS</sequence>
<keyword evidence="3" id="KW-1185">Reference proteome</keyword>
<reference evidence="2 3" key="1">
    <citation type="submission" date="2019-03" db="EMBL/GenBank/DDBJ databases">
        <title>First draft genome of Liparis tanakae, snailfish: a comprehensive survey of snailfish specific genes.</title>
        <authorList>
            <person name="Kim W."/>
            <person name="Song I."/>
            <person name="Jeong J.-H."/>
            <person name="Kim D."/>
            <person name="Kim S."/>
            <person name="Ryu S."/>
            <person name="Song J.Y."/>
            <person name="Lee S.K."/>
        </authorList>
    </citation>
    <scope>NUCLEOTIDE SEQUENCE [LARGE SCALE GENOMIC DNA]</scope>
    <source>
        <tissue evidence="2">Muscle</tissue>
    </source>
</reference>
<gene>
    <name evidence="2" type="ORF">EYF80_047684</name>
</gene>
<proteinExistence type="predicted"/>
<accession>A0A4Z2FM94</accession>
<feature type="region of interest" description="Disordered" evidence="1">
    <location>
        <begin position="1"/>
        <end position="30"/>
    </location>
</feature>
<organism evidence="2 3">
    <name type="scientific">Liparis tanakae</name>
    <name type="common">Tanaka's snailfish</name>
    <dbReference type="NCBI Taxonomy" id="230148"/>
    <lineage>
        <taxon>Eukaryota</taxon>
        <taxon>Metazoa</taxon>
        <taxon>Chordata</taxon>
        <taxon>Craniata</taxon>
        <taxon>Vertebrata</taxon>
        <taxon>Euteleostomi</taxon>
        <taxon>Actinopterygii</taxon>
        <taxon>Neopterygii</taxon>
        <taxon>Teleostei</taxon>
        <taxon>Neoteleostei</taxon>
        <taxon>Acanthomorphata</taxon>
        <taxon>Eupercaria</taxon>
        <taxon>Perciformes</taxon>
        <taxon>Cottioidei</taxon>
        <taxon>Cottales</taxon>
        <taxon>Liparidae</taxon>
        <taxon>Liparis</taxon>
    </lineage>
</organism>
<dbReference type="EMBL" id="SRLO01001057">
    <property type="protein sequence ID" value="TNN42141.1"/>
    <property type="molecule type" value="Genomic_DNA"/>
</dbReference>
<dbReference type="AlphaFoldDB" id="A0A4Z2FM94"/>
<protein>
    <submittedName>
        <fullName evidence="2">Uncharacterized protein</fullName>
    </submittedName>
</protein>
<evidence type="ECO:0000313" key="2">
    <source>
        <dbReference type="EMBL" id="TNN42141.1"/>
    </source>
</evidence>